<comment type="catalytic activity">
    <reaction evidence="5">
        <text>Fe-coproporphyrin III + 2 H(+) = coproporphyrin III + Fe(2+)</text>
        <dbReference type="Rhea" id="RHEA:49572"/>
        <dbReference type="ChEBI" id="CHEBI:15378"/>
        <dbReference type="ChEBI" id="CHEBI:29033"/>
        <dbReference type="ChEBI" id="CHEBI:68438"/>
        <dbReference type="ChEBI" id="CHEBI:131725"/>
        <dbReference type="EC" id="4.99.1.9"/>
    </reaction>
    <physiologicalReaction direction="right-to-left" evidence="5">
        <dbReference type="Rhea" id="RHEA:49574"/>
    </physiologicalReaction>
</comment>
<dbReference type="GO" id="GO:0005737">
    <property type="term" value="C:cytoplasm"/>
    <property type="evidence" value="ECO:0007669"/>
    <property type="project" value="UniProtKB-SubCell"/>
</dbReference>
<protein>
    <recommendedName>
        <fullName evidence="6">Ferrochelatase</fullName>
        <ecNumber evidence="6">4.98.1.1</ecNumber>
    </recommendedName>
    <alternativeName>
        <fullName evidence="6">Heme synthase</fullName>
    </alternativeName>
    <alternativeName>
        <fullName evidence="6">Protoheme ferro-lyase</fullName>
    </alternativeName>
</protein>
<comment type="similarity">
    <text evidence="6 7">Belongs to the ferrochelatase family.</text>
</comment>
<evidence type="ECO:0000256" key="1">
    <source>
        <dbReference type="ARBA" id="ARBA00023004"/>
    </source>
</evidence>
<dbReference type="CDD" id="cd00419">
    <property type="entry name" value="Ferrochelatase_C"/>
    <property type="match status" value="1"/>
</dbReference>
<dbReference type="HAMAP" id="MF_00323">
    <property type="entry name" value="Ferrochelatase"/>
    <property type="match status" value="1"/>
</dbReference>
<evidence type="ECO:0000256" key="7">
    <source>
        <dbReference type="RuleBase" id="RU004185"/>
    </source>
</evidence>
<evidence type="ECO:0000256" key="5">
    <source>
        <dbReference type="ARBA" id="ARBA00024536"/>
    </source>
</evidence>
<keyword evidence="4 6" id="KW-0627">Porphyrin biosynthesis</keyword>
<dbReference type="InterPro" id="IPR033659">
    <property type="entry name" value="Ferrochelatase_N"/>
</dbReference>
<dbReference type="Proteomes" id="UP000217838">
    <property type="component" value="Unassembled WGS sequence"/>
</dbReference>
<dbReference type="GO" id="GO:0004325">
    <property type="term" value="F:ferrochelatase activity"/>
    <property type="evidence" value="ECO:0007669"/>
    <property type="project" value="UniProtKB-UniRule"/>
</dbReference>
<proteinExistence type="inferred from homology"/>
<comment type="pathway">
    <text evidence="6">Porphyrin-containing compound metabolism; protoheme biosynthesis; protoheme from protoporphyrin-IX: step 1/1.</text>
</comment>
<dbReference type="Gene3D" id="3.40.50.1400">
    <property type="match status" value="2"/>
</dbReference>
<evidence type="ECO:0000313" key="8">
    <source>
        <dbReference type="EMBL" id="PCI95721.1"/>
    </source>
</evidence>
<dbReference type="PANTHER" id="PTHR11108:SF1">
    <property type="entry name" value="FERROCHELATASE, MITOCHONDRIAL"/>
    <property type="match status" value="1"/>
</dbReference>
<dbReference type="EC" id="4.98.1.1" evidence="6"/>
<dbReference type="GO" id="GO:0006783">
    <property type="term" value="P:heme biosynthetic process"/>
    <property type="evidence" value="ECO:0007669"/>
    <property type="project" value="UniProtKB-UniRule"/>
</dbReference>
<evidence type="ECO:0000256" key="3">
    <source>
        <dbReference type="ARBA" id="ARBA00023239"/>
    </source>
</evidence>
<keyword evidence="6" id="KW-0963">Cytoplasm</keyword>
<evidence type="ECO:0000256" key="4">
    <source>
        <dbReference type="ARBA" id="ARBA00023244"/>
    </source>
</evidence>
<comment type="caution">
    <text evidence="8">The sequence shown here is derived from an EMBL/GenBank/DDBJ whole genome shotgun (WGS) entry which is preliminary data.</text>
</comment>
<organism evidence="8 9">
    <name type="scientific">Aerophobetes bacterium</name>
    <dbReference type="NCBI Taxonomy" id="2030807"/>
    <lineage>
        <taxon>Bacteria</taxon>
        <taxon>Candidatus Aerophobota</taxon>
    </lineage>
</organism>
<keyword evidence="2 6" id="KW-0350">Heme biosynthesis</keyword>
<dbReference type="PANTHER" id="PTHR11108">
    <property type="entry name" value="FERROCHELATASE"/>
    <property type="match status" value="1"/>
</dbReference>
<gene>
    <name evidence="6" type="primary">hemH</name>
    <name evidence="8" type="ORF">COB11_01340</name>
</gene>
<comment type="function">
    <text evidence="6">Catalyzes the ferrous insertion into protoporphyrin IX.</text>
</comment>
<dbReference type="Pfam" id="PF00762">
    <property type="entry name" value="Ferrochelatase"/>
    <property type="match status" value="1"/>
</dbReference>
<keyword evidence="6" id="KW-0479">Metal-binding</keyword>
<dbReference type="AlphaFoldDB" id="A0A2A4YLZ7"/>
<dbReference type="UniPathway" id="UPA00252">
    <property type="reaction ID" value="UER00325"/>
</dbReference>
<feature type="binding site" evidence="6">
    <location>
        <position position="191"/>
    </location>
    <ligand>
        <name>Fe(2+)</name>
        <dbReference type="ChEBI" id="CHEBI:29033"/>
    </ligand>
</feature>
<dbReference type="SUPFAM" id="SSF53800">
    <property type="entry name" value="Chelatase"/>
    <property type="match status" value="1"/>
</dbReference>
<comment type="subcellular location">
    <subcellularLocation>
        <location evidence="6">Cytoplasm</location>
    </subcellularLocation>
</comment>
<dbReference type="CDD" id="cd03411">
    <property type="entry name" value="Ferrochelatase_N"/>
    <property type="match status" value="1"/>
</dbReference>
<sequence length="355" mass="40325">MTKTAVLLVNLGTPNSYQKKDVFRYLIQFLTDRRVITLPFVERNLLVRTVIVPSRFTTSAKYYEEIWTEDGSPLDIYARKTKALLQTSLGNDFVVEYAMRYQSPSLKSTLKKIIKPNISKLVVIPLFPQYASSTTGSIMESVFAQLKGLEVFPSMQFVTHFHDHPKIINAFCDIARKCSYEDYDHILLSFHGLPEKQLVKADLCNHCLKSKNCCKKISDKNHMCYGAQCYATAEKLIEKLKLEKDRYSICFQSRLGKDPWLKPSTSSLIESLPKKGCKKVLVMCPSFVCDCLETLHEVAIEYSTDFKKAGGETLHLMPGLNDHPLFIEALKDLSSPYLSKKAEALSALIPEKNLL</sequence>
<dbReference type="NCBIfam" id="TIGR00109">
    <property type="entry name" value="hemH"/>
    <property type="match status" value="1"/>
</dbReference>
<reference evidence="9" key="1">
    <citation type="submission" date="2017-08" db="EMBL/GenBank/DDBJ databases">
        <title>A dynamic microbial community with high functional redundancy inhabits the cold, oxic subseafloor aquifer.</title>
        <authorList>
            <person name="Tully B.J."/>
            <person name="Wheat C.G."/>
            <person name="Glazer B.T."/>
            <person name="Huber J.A."/>
        </authorList>
    </citation>
    <scope>NUCLEOTIDE SEQUENCE [LARGE SCALE GENOMIC DNA]</scope>
</reference>
<dbReference type="InterPro" id="IPR033644">
    <property type="entry name" value="Ferrochelatase_C"/>
</dbReference>
<keyword evidence="3 6" id="KW-0456">Lyase</keyword>
<comment type="catalytic activity">
    <reaction evidence="6">
        <text>heme b + 2 H(+) = protoporphyrin IX + Fe(2+)</text>
        <dbReference type="Rhea" id="RHEA:22584"/>
        <dbReference type="ChEBI" id="CHEBI:15378"/>
        <dbReference type="ChEBI" id="CHEBI:29033"/>
        <dbReference type="ChEBI" id="CHEBI:57306"/>
        <dbReference type="ChEBI" id="CHEBI:60344"/>
        <dbReference type="EC" id="4.98.1.1"/>
    </reaction>
</comment>
<evidence type="ECO:0000256" key="2">
    <source>
        <dbReference type="ARBA" id="ARBA00023133"/>
    </source>
</evidence>
<name>A0A2A4YLZ7_UNCAE</name>
<dbReference type="GO" id="GO:0046872">
    <property type="term" value="F:metal ion binding"/>
    <property type="evidence" value="ECO:0007669"/>
    <property type="project" value="UniProtKB-KW"/>
</dbReference>
<evidence type="ECO:0000313" key="9">
    <source>
        <dbReference type="Proteomes" id="UP000217838"/>
    </source>
</evidence>
<dbReference type="EMBL" id="NVUU01000010">
    <property type="protein sequence ID" value="PCI95721.1"/>
    <property type="molecule type" value="Genomic_DNA"/>
</dbReference>
<evidence type="ECO:0000256" key="6">
    <source>
        <dbReference type="HAMAP-Rule" id="MF_00323"/>
    </source>
</evidence>
<keyword evidence="1 6" id="KW-0408">Iron</keyword>
<accession>A0A2A4YLZ7</accession>
<feature type="binding site" evidence="6">
    <location>
        <position position="293"/>
    </location>
    <ligand>
        <name>Fe(2+)</name>
        <dbReference type="ChEBI" id="CHEBI:29033"/>
    </ligand>
</feature>
<dbReference type="InterPro" id="IPR001015">
    <property type="entry name" value="Ferrochelatase"/>
</dbReference>